<evidence type="ECO:0000313" key="2">
    <source>
        <dbReference type="Proteomes" id="UP001349262"/>
    </source>
</evidence>
<dbReference type="EMBL" id="MLBY01000005">
    <property type="protein sequence ID" value="MEE7459708.1"/>
    <property type="molecule type" value="Genomic_DNA"/>
</dbReference>
<dbReference type="Proteomes" id="UP001349262">
    <property type="component" value="Unassembled WGS sequence"/>
</dbReference>
<proteinExistence type="predicted"/>
<gene>
    <name evidence="1" type="ORF">MRSR164_23900</name>
</gene>
<reference evidence="1 2" key="1">
    <citation type="journal article" date="2012" name="Genet. Mol. Biol.">
        <title>Analysis of 16S rRNA and mxaF genes revealing insights into Methylobacterium niche-specific plant association.</title>
        <authorList>
            <person name="Dourado M.N."/>
            <person name="Andreote F.D."/>
            <person name="Dini-Andreote F."/>
            <person name="Conti R."/>
            <person name="Araujo J.M."/>
            <person name="Araujo W.L."/>
        </authorList>
    </citation>
    <scope>NUCLEOTIDE SEQUENCE [LARGE SCALE GENOMIC DNA]</scope>
    <source>
        <strain evidence="1 2">SR1.6/4</strain>
    </source>
</reference>
<comment type="caution">
    <text evidence="1">The sequence shown here is derived from an EMBL/GenBank/DDBJ whole genome shotgun (WGS) entry which is preliminary data.</text>
</comment>
<evidence type="ECO:0000313" key="1">
    <source>
        <dbReference type="EMBL" id="MEE7459708.1"/>
    </source>
</evidence>
<organism evidence="1 2">
    <name type="scientific">Methylobacterium radiotolerans</name>
    <dbReference type="NCBI Taxonomy" id="31998"/>
    <lineage>
        <taxon>Bacteria</taxon>
        <taxon>Pseudomonadati</taxon>
        <taxon>Pseudomonadota</taxon>
        <taxon>Alphaproteobacteria</taxon>
        <taxon>Hyphomicrobiales</taxon>
        <taxon>Methylobacteriaceae</taxon>
        <taxon>Methylobacterium</taxon>
    </lineage>
</organism>
<protein>
    <submittedName>
        <fullName evidence="1">Uncharacterized protein</fullName>
    </submittedName>
</protein>
<accession>A0ABU7TGV3</accession>
<keyword evidence="2" id="KW-1185">Reference proteome</keyword>
<name>A0ABU7TGV3_9HYPH</name>
<sequence length="122" mass="13029">MAAWRTRAPGSLGGSEAMALARLLASTSILGEPRWPAARNGDAAVAAALAIRQVRACGADSVASDLVMGNLLLLAERGDPTAPTVIAYALRALARRGAGDRRLLWLAARWARPRRRPPPRRR</sequence>